<accession>X1RF67</accession>
<feature type="transmembrane region" description="Helical" evidence="1">
    <location>
        <begin position="67"/>
        <end position="90"/>
    </location>
</feature>
<feature type="non-terminal residue" evidence="2">
    <location>
        <position position="155"/>
    </location>
</feature>
<dbReference type="InterPro" id="IPR027417">
    <property type="entry name" value="P-loop_NTPase"/>
</dbReference>
<gene>
    <name evidence="2" type="ORF">S06H3_58368</name>
</gene>
<sequence length="155" mass="18012">MLVALMGLDGSGKTTQAKELLSYFEKGGEKVCYIHWLRFYPSWIRFFSRQPHKAFLKKSSSSSSSGIFYIIMRTFLSIFNAVLISLRIFFNLAQGKKVILDRYLIDELVQLRYRGLSKRIFSFFLKITPVTGTMFYLQISPQEALQREGGHNLNY</sequence>
<keyword evidence="1" id="KW-0812">Transmembrane</keyword>
<keyword evidence="1" id="KW-1133">Transmembrane helix</keyword>
<comment type="caution">
    <text evidence="2">The sequence shown here is derived from an EMBL/GenBank/DDBJ whole genome shotgun (WGS) entry which is preliminary data.</text>
</comment>
<dbReference type="AlphaFoldDB" id="X1RF67"/>
<name>X1RF67_9ZZZZ</name>
<proteinExistence type="predicted"/>
<organism evidence="2">
    <name type="scientific">marine sediment metagenome</name>
    <dbReference type="NCBI Taxonomy" id="412755"/>
    <lineage>
        <taxon>unclassified sequences</taxon>
        <taxon>metagenomes</taxon>
        <taxon>ecological metagenomes</taxon>
    </lineage>
</organism>
<dbReference type="Gene3D" id="3.40.50.300">
    <property type="entry name" value="P-loop containing nucleotide triphosphate hydrolases"/>
    <property type="match status" value="1"/>
</dbReference>
<feature type="transmembrane region" description="Helical" evidence="1">
    <location>
        <begin position="120"/>
        <end position="139"/>
    </location>
</feature>
<dbReference type="SUPFAM" id="SSF52540">
    <property type="entry name" value="P-loop containing nucleoside triphosphate hydrolases"/>
    <property type="match status" value="1"/>
</dbReference>
<reference evidence="2" key="1">
    <citation type="journal article" date="2014" name="Front. Microbiol.">
        <title>High frequency of phylogenetically diverse reductive dehalogenase-homologous genes in deep subseafloor sedimentary metagenomes.</title>
        <authorList>
            <person name="Kawai M."/>
            <person name="Futagami T."/>
            <person name="Toyoda A."/>
            <person name="Takaki Y."/>
            <person name="Nishi S."/>
            <person name="Hori S."/>
            <person name="Arai W."/>
            <person name="Tsubouchi T."/>
            <person name="Morono Y."/>
            <person name="Uchiyama I."/>
            <person name="Ito T."/>
            <person name="Fujiyama A."/>
            <person name="Inagaki F."/>
            <person name="Takami H."/>
        </authorList>
    </citation>
    <scope>NUCLEOTIDE SEQUENCE</scope>
    <source>
        <strain evidence="2">Expedition CK06-06</strain>
    </source>
</reference>
<protein>
    <recommendedName>
        <fullName evidence="3">Thymidylate kinase-like domain-containing protein</fullName>
    </recommendedName>
</protein>
<evidence type="ECO:0008006" key="3">
    <source>
        <dbReference type="Google" id="ProtNLM"/>
    </source>
</evidence>
<dbReference type="EMBL" id="BARV01037774">
    <property type="protein sequence ID" value="GAI54234.1"/>
    <property type="molecule type" value="Genomic_DNA"/>
</dbReference>
<evidence type="ECO:0000313" key="2">
    <source>
        <dbReference type="EMBL" id="GAI54234.1"/>
    </source>
</evidence>
<keyword evidence="1" id="KW-0472">Membrane</keyword>
<evidence type="ECO:0000256" key="1">
    <source>
        <dbReference type="SAM" id="Phobius"/>
    </source>
</evidence>